<dbReference type="GO" id="GO:0016020">
    <property type="term" value="C:membrane"/>
    <property type="evidence" value="ECO:0007669"/>
    <property type="project" value="InterPro"/>
</dbReference>
<dbReference type="GO" id="GO:0012505">
    <property type="term" value="C:endomembrane system"/>
    <property type="evidence" value="ECO:0007669"/>
    <property type="project" value="UniProtKB-SubCell"/>
</dbReference>
<feature type="domain" description="Syntaxin 6/10/61 N-terminal" evidence="3">
    <location>
        <begin position="5"/>
        <end position="57"/>
    </location>
</feature>
<dbReference type="GO" id="GO:0015031">
    <property type="term" value="P:protein transport"/>
    <property type="evidence" value="ECO:0007669"/>
    <property type="project" value="UniProtKB-KW"/>
</dbReference>
<comment type="subcellular location">
    <subcellularLocation>
        <location evidence="2">Endomembrane system</location>
        <topology evidence="2">Single-pass type IV membrane protein</topology>
    </subcellularLocation>
</comment>
<dbReference type="InterPro" id="IPR010989">
    <property type="entry name" value="SNARE"/>
</dbReference>
<evidence type="ECO:0000259" key="3">
    <source>
        <dbReference type="Pfam" id="PF09177"/>
    </source>
</evidence>
<dbReference type="AlphaFoldDB" id="A0A7I4F1V4"/>
<dbReference type="EMBL" id="ABEU02000012">
    <property type="status" value="NOT_ANNOTATED_CDS"/>
    <property type="molecule type" value="Genomic_DNA"/>
</dbReference>
<evidence type="ECO:0000313" key="5">
    <source>
        <dbReference type="Proteomes" id="UP000006727"/>
    </source>
</evidence>
<proteinExistence type="predicted"/>
<dbReference type="Gramene" id="Pp3c12_22240V3.2">
    <property type="protein sequence ID" value="Pp3c12_22240V3.2"/>
    <property type="gene ID" value="Pp3c12_22240"/>
</dbReference>
<evidence type="ECO:0000256" key="2">
    <source>
        <dbReference type="ARBA" id="ARBA00046280"/>
    </source>
</evidence>
<dbReference type="SUPFAM" id="SSF47661">
    <property type="entry name" value="t-snare proteins"/>
    <property type="match status" value="1"/>
</dbReference>
<dbReference type="Proteomes" id="UP000006727">
    <property type="component" value="Chromosome 12"/>
</dbReference>
<accession>A0A7I4F1V4</accession>
<name>A0A7I4F1V4_PHYPA</name>
<sequence length="86" mass="9907">MSLSDPFYLVKLEIQDTVTKLQSTFARWEQLPFSSTERSVLSKELLSSCENIEWQMQLRLSGGENGLLKHETRSILLLGNCKVQYL</sequence>
<dbReference type="EnsemblPlants" id="Pp3c12_22240V3.2">
    <property type="protein sequence ID" value="Pp3c12_22240V3.2"/>
    <property type="gene ID" value="Pp3c12_22240"/>
</dbReference>
<keyword evidence="5" id="KW-1185">Reference proteome</keyword>
<dbReference type="Pfam" id="PF09177">
    <property type="entry name" value="STX6_10_61_N"/>
    <property type="match status" value="1"/>
</dbReference>
<keyword evidence="1" id="KW-0813">Transport</keyword>
<reference evidence="4 5" key="2">
    <citation type="journal article" date="2018" name="Plant J.">
        <title>The Physcomitrella patens chromosome-scale assembly reveals moss genome structure and evolution.</title>
        <authorList>
            <person name="Lang D."/>
            <person name="Ullrich K.K."/>
            <person name="Murat F."/>
            <person name="Fuchs J."/>
            <person name="Jenkins J."/>
            <person name="Haas F.B."/>
            <person name="Piednoel M."/>
            <person name="Gundlach H."/>
            <person name="Van Bel M."/>
            <person name="Meyberg R."/>
            <person name="Vives C."/>
            <person name="Morata J."/>
            <person name="Symeonidi A."/>
            <person name="Hiss M."/>
            <person name="Muchero W."/>
            <person name="Kamisugi Y."/>
            <person name="Saleh O."/>
            <person name="Blanc G."/>
            <person name="Decker E.L."/>
            <person name="van Gessel N."/>
            <person name="Grimwood J."/>
            <person name="Hayes R.D."/>
            <person name="Graham S.W."/>
            <person name="Gunter L.E."/>
            <person name="McDaniel S.F."/>
            <person name="Hoernstein S.N.W."/>
            <person name="Larsson A."/>
            <person name="Li F.W."/>
            <person name="Perroud P.F."/>
            <person name="Phillips J."/>
            <person name="Ranjan P."/>
            <person name="Rokshar D.S."/>
            <person name="Rothfels C.J."/>
            <person name="Schneider L."/>
            <person name="Shu S."/>
            <person name="Stevenson D.W."/>
            <person name="Thummler F."/>
            <person name="Tillich M."/>
            <person name="Villarreal Aguilar J.C."/>
            <person name="Widiez T."/>
            <person name="Wong G.K."/>
            <person name="Wymore A."/>
            <person name="Zhang Y."/>
            <person name="Zimmer A.D."/>
            <person name="Quatrano R.S."/>
            <person name="Mayer K.F.X."/>
            <person name="Goodstein D."/>
            <person name="Casacuberta J.M."/>
            <person name="Vandepoele K."/>
            <person name="Reski R."/>
            <person name="Cuming A.C."/>
            <person name="Tuskan G.A."/>
            <person name="Maumus F."/>
            <person name="Salse J."/>
            <person name="Schmutz J."/>
            <person name="Rensing S.A."/>
        </authorList>
    </citation>
    <scope>NUCLEOTIDE SEQUENCE [LARGE SCALE GENOMIC DNA]</scope>
    <source>
        <strain evidence="4 5">cv. Gransden 2004</strain>
    </source>
</reference>
<dbReference type="GO" id="GO:0048193">
    <property type="term" value="P:Golgi vesicle transport"/>
    <property type="evidence" value="ECO:0007669"/>
    <property type="project" value="InterPro"/>
</dbReference>
<protein>
    <recommendedName>
        <fullName evidence="3">Syntaxin 6/10/61 N-terminal domain-containing protein</fullName>
    </recommendedName>
</protein>
<dbReference type="Gene3D" id="1.20.58.90">
    <property type="match status" value="1"/>
</dbReference>
<evidence type="ECO:0000313" key="4">
    <source>
        <dbReference type="EnsemblPlants" id="Pp3c12_22240V3.2"/>
    </source>
</evidence>
<evidence type="ECO:0000256" key="1">
    <source>
        <dbReference type="ARBA" id="ARBA00022927"/>
    </source>
</evidence>
<keyword evidence="1" id="KW-0653">Protein transport</keyword>
<reference evidence="4 5" key="1">
    <citation type="journal article" date="2008" name="Science">
        <title>The Physcomitrella genome reveals evolutionary insights into the conquest of land by plants.</title>
        <authorList>
            <person name="Rensing S."/>
            <person name="Lang D."/>
            <person name="Zimmer A."/>
            <person name="Terry A."/>
            <person name="Salamov A."/>
            <person name="Shapiro H."/>
            <person name="Nishiyama T."/>
            <person name="Perroud P.-F."/>
            <person name="Lindquist E."/>
            <person name="Kamisugi Y."/>
            <person name="Tanahashi T."/>
            <person name="Sakakibara K."/>
            <person name="Fujita T."/>
            <person name="Oishi K."/>
            <person name="Shin-I T."/>
            <person name="Kuroki Y."/>
            <person name="Toyoda A."/>
            <person name="Suzuki Y."/>
            <person name="Hashimoto A."/>
            <person name="Yamaguchi K."/>
            <person name="Sugano A."/>
            <person name="Kohara Y."/>
            <person name="Fujiyama A."/>
            <person name="Anterola A."/>
            <person name="Aoki S."/>
            <person name="Ashton N."/>
            <person name="Barbazuk W.B."/>
            <person name="Barker E."/>
            <person name="Bennetzen J."/>
            <person name="Bezanilla M."/>
            <person name="Blankenship R."/>
            <person name="Cho S.H."/>
            <person name="Dutcher S."/>
            <person name="Estelle M."/>
            <person name="Fawcett J.A."/>
            <person name="Gundlach H."/>
            <person name="Hanada K."/>
            <person name="Heyl A."/>
            <person name="Hicks K.A."/>
            <person name="Hugh J."/>
            <person name="Lohr M."/>
            <person name="Mayer K."/>
            <person name="Melkozernov A."/>
            <person name="Murata T."/>
            <person name="Nelson D."/>
            <person name="Pils B."/>
            <person name="Prigge M."/>
            <person name="Reiss B."/>
            <person name="Renner T."/>
            <person name="Rombauts S."/>
            <person name="Rushton P."/>
            <person name="Sanderfoot A."/>
            <person name="Schween G."/>
            <person name="Shiu S.-H."/>
            <person name="Stueber K."/>
            <person name="Theodoulou F.L."/>
            <person name="Tu H."/>
            <person name="Van de Peer Y."/>
            <person name="Verrier P.J."/>
            <person name="Waters E."/>
            <person name="Wood A."/>
            <person name="Yang L."/>
            <person name="Cove D."/>
            <person name="Cuming A."/>
            <person name="Hasebe M."/>
            <person name="Lucas S."/>
            <person name="Mishler D.B."/>
            <person name="Reski R."/>
            <person name="Grigoriev I."/>
            <person name="Quatrano R.S."/>
            <person name="Boore J.L."/>
        </authorList>
    </citation>
    <scope>NUCLEOTIDE SEQUENCE [LARGE SCALE GENOMIC DNA]</scope>
    <source>
        <strain evidence="4 5">cv. Gransden 2004</strain>
    </source>
</reference>
<reference evidence="4" key="3">
    <citation type="submission" date="2020-12" db="UniProtKB">
        <authorList>
            <consortium name="EnsemblPlants"/>
        </authorList>
    </citation>
    <scope>IDENTIFICATION</scope>
</reference>
<dbReference type="InterPro" id="IPR015260">
    <property type="entry name" value="Syntaxin-6/10/61_N"/>
</dbReference>
<organism evidence="4 5">
    <name type="scientific">Physcomitrium patens</name>
    <name type="common">Spreading-leaved earth moss</name>
    <name type="synonym">Physcomitrella patens</name>
    <dbReference type="NCBI Taxonomy" id="3218"/>
    <lineage>
        <taxon>Eukaryota</taxon>
        <taxon>Viridiplantae</taxon>
        <taxon>Streptophyta</taxon>
        <taxon>Embryophyta</taxon>
        <taxon>Bryophyta</taxon>
        <taxon>Bryophytina</taxon>
        <taxon>Bryopsida</taxon>
        <taxon>Funariidae</taxon>
        <taxon>Funariales</taxon>
        <taxon>Funariaceae</taxon>
        <taxon>Physcomitrium</taxon>
    </lineage>
</organism>